<sequence>MESLLPPLGACTSVMEALPASAARFRLTFTNDRRTKELRWVLFSSTQRGAVGKLIFTLEKNATAHVKSVVVNTEFRGLGLARVLYLATLNTLEEFQVRELHLEAEEDSKRHGRLVGLYQGVYGKFLCVEEDGTILADRPLNSTWETFQAVPHHAENAMQNAGGIALRSFHGSYLCIDPLEKRVEVSDYPVPWDGGEIMSLVCNKEDPRPLFVKIMRKYQTRAFVKKQVAKYGDLEHAEMSVAEACKCVMELTGETERADSWVIKYMLATADAVKKDGHPDWLQLAVFLRALGMLFLCWTDDDNAVLRSISTQEWMDRNTTWVVGMPIPSSIEFPELNELNLDHSGAAKGSESVVDKHCGLEHVMLPWTSDEYLYRVLSGNKTTLPTEAFDVVRLWSFNTWHQQNNYEELCAPQDIDTKEWVNSITKVASVGDDAVQQLVEQLEDELAGLKLAAGVWSTLPNFRNTVDPKLTTKALVAEKTSKAFEWEMIAGQQSILRQISEGEHAKLRTGVLHRIQQAKEAMNLTRHYGYDSLDMRPPLYNFGDFDELLAGMGEVYVVPFDLRQTEGVVWTLKTTAAGEPSAACAEPSPAMVGEETT</sequence>
<dbReference type="CDD" id="cd00257">
    <property type="entry name" value="beta-trefoil_FSCN-like"/>
    <property type="match status" value="1"/>
</dbReference>
<comment type="catalytic activity">
    <reaction evidence="12">
        <text>myo-inositol + O2 = D-glucuronate + H2O + H(+)</text>
        <dbReference type="Rhea" id="RHEA:23696"/>
        <dbReference type="ChEBI" id="CHEBI:15377"/>
        <dbReference type="ChEBI" id="CHEBI:15378"/>
        <dbReference type="ChEBI" id="CHEBI:15379"/>
        <dbReference type="ChEBI" id="CHEBI:17268"/>
        <dbReference type="ChEBI" id="CHEBI:58720"/>
        <dbReference type="EC" id="1.13.99.1"/>
    </reaction>
</comment>
<dbReference type="EMBL" id="MBAD02002071">
    <property type="protein sequence ID" value="RLN50026.1"/>
    <property type="molecule type" value="Genomic_DNA"/>
</dbReference>
<name>A0A3F2RTX2_9STRA</name>
<comment type="similarity">
    <text evidence="4">Belongs to the myo-inositol oxygenase family.</text>
</comment>
<feature type="domain" description="N-acetyltransferase" evidence="13">
    <location>
        <begin position="32"/>
        <end position="109"/>
    </location>
</feature>
<evidence type="ECO:0000313" key="15">
    <source>
        <dbReference type="EMBL" id="RLN64151.1"/>
    </source>
</evidence>
<organism evidence="15 16">
    <name type="scientific">Phytophthora kernoviae</name>
    <dbReference type="NCBI Taxonomy" id="325452"/>
    <lineage>
        <taxon>Eukaryota</taxon>
        <taxon>Sar</taxon>
        <taxon>Stramenopiles</taxon>
        <taxon>Oomycota</taxon>
        <taxon>Peronosporomycetes</taxon>
        <taxon>Peronosporales</taxon>
        <taxon>Peronosporaceae</taxon>
        <taxon>Phytophthora</taxon>
    </lineage>
</organism>
<dbReference type="GO" id="GO:0016747">
    <property type="term" value="F:acyltransferase activity, transferring groups other than amino-acyl groups"/>
    <property type="evidence" value="ECO:0007669"/>
    <property type="project" value="InterPro"/>
</dbReference>
<dbReference type="GO" id="GO:0050113">
    <property type="term" value="F:inositol oxygenase activity"/>
    <property type="evidence" value="ECO:0007669"/>
    <property type="project" value="UniProtKB-EC"/>
</dbReference>
<comment type="pathway">
    <text evidence="3">Polyol metabolism; myo-inositol degradation into D-glucuronate; D-glucuronate from myo-inositol: step 1/1.</text>
</comment>
<evidence type="ECO:0000256" key="11">
    <source>
        <dbReference type="ARBA" id="ARBA00029668"/>
    </source>
</evidence>
<evidence type="ECO:0000256" key="1">
    <source>
        <dbReference type="ARBA" id="ARBA00001962"/>
    </source>
</evidence>
<dbReference type="GO" id="GO:0019310">
    <property type="term" value="P:inositol catabolic process"/>
    <property type="evidence" value="ECO:0007669"/>
    <property type="project" value="InterPro"/>
</dbReference>
<gene>
    <name evidence="14" type="ORF">BBJ29_002957</name>
    <name evidence="15" type="ORF">BBP00_00003627</name>
</gene>
<evidence type="ECO:0000313" key="17">
    <source>
        <dbReference type="Proteomes" id="UP000284657"/>
    </source>
</evidence>
<comment type="cofactor">
    <cofactor evidence="1">
        <name>Fe cation</name>
        <dbReference type="ChEBI" id="CHEBI:24875"/>
    </cofactor>
</comment>
<dbReference type="Proteomes" id="UP000284657">
    <property type="component" value="Unassembled WGS sequence"/>
</dbReference>
<evidence type="ECO:0000256" key="5">
    <source>
        <dbReference type="ARBA" id="ARBA00011919"/>
    </source>
</evidence>
<protein>
    <recommendedName>
        <fullName evidence="6">Inositol oxygenase</fullName>
        <ecNumber evidence="5">1.13.99.1</ecNumber>
    </recommendedName>
    <alternativeName>
        <fullName evidence="11">Myo-inositol oxygenase</fullName>
    </alternativeName>
</protein>
<dbReference type="PANTHER" id="PTHR12588:SF0">
    <property type="entry name" value="INOSITOL OXYGENASE"/>
    <property type="match status" value="1"/>
</dbReference>
<dbReference type="InterPro" id="IPR016181">
    <property type="entry name" value="Acyl_CoA_acyltransferase"/>
</dbReference>
<evidence type="ECO:0000256" key="3">
    <source>
        <dbReference type="ARBA" id="ARBA00005167"/>
    </source>
</evidence>
<evidence type="ECO:0000256" key="10">
    <source>
        <dbReference type="ARBA" id="ARBA00023004"/>
    </source>
</evidence>
<keyword evidence="8" id="KW-0479">Metal-binding</keyword>
<dbReference type="UniPathway" id="UPA00111">
    <property type="reaction ID" value="UER00527"/>
</dbReference>
<dbReference type="InterPro" id="IPR008999">
    <property type="entry name" value="Actin-crosslinking"/>
</dbReference>
<dbReference type="InterPro" id="IPR000182">
    <property type="entry name" value="GNAT_dom"/>
</dbReference>
<dbReference type="SUPFAM" id="SSF109604">
    <property type="entry name" value="HD-domain/PDEase-like"/>
    <property type="match status" value="1"/>
</dbReference>
<evidence type="ECO:0000313" key="16">
    <source>
        <dbReference type="Proteomes" id="UP000277300"/>
    </source>
</evidence>
<dbReference type="EMBL" id="MBDO02000079">
    <property type="protein sequence ID" value="RLN64151.1"/>
    <property type="molecule type" value="Genomic_DNA"/>
</dbReference>
<keyword evidence="9" id="KW-0560">Oxidoreductase</keyword>
<dbReference type="AlphaFoldDB" id="A0A3F2RTX2"/>
<dbReference type="Pfam" id="PF05153">
    <property type="entry name" value="MIOX"/>
    <property type="match status" value="1"/>
</dbReference>
<comment type="caution">
    <text evidence="15">The sequence shown here is derived from an EMBL/GenBank/DDBJ whole genome shotgun (WGS) entry which is preliminary data.</text>
</comment>
<comment type="subcellular location">
    <subcellularLocation>
        <location evidence="2">Cytoplasm</location>
    </subcellularLocation>
</comment>
<keyword evidence="7" id="KW-0963">Cytoplasm</keyword>
<dbReference type="GO" id="GO:0005737">
    <property type="term" value="C:cytoplasm"/>
    <property type="evidence" value="ECO:0007669"/>
    <property type="project" value="UniProtKB-SubCell"/>
</dbReference>
<evidence type="ECO:0000259" key="13">
    <source>
        <dbReference type="Pfam" id="PF00583"/>
    </source>
</evidence>
<dbReference type="GO" id="GO:0005506">
    <property type="term" value="F:iron ion binding"/>
    <property type="evidence" value="ECO:0007669"/>
    <property type="project" value="InterPro"/>
</dbReference>
<dbReference type="Proteomes" id="UP000277300">
    <property type="component" value="Unassembled WGS sequence"/>
</dbReference>
<evidence type="ECO:0000256" key="7">
    <source>
        <dbReference type="ARBA" id="ARBA00022490"/>
    </source>
</evidence>
<dbReference type="EC" id="1.13.99.1" evidence="5"/>
<dbReference type="Pfam" id="PF00583">
    <property type="entry name" value="Acetyltransf_1"/>
    <property type="match status" value="1"/>
</dbReference>
<evidence type="ECO:0000256" key="6">
    <source>
        <dbReference type="ARBA" id="ARBA00019269"/>
    </source>
</evidence>
<evidence type="ECO:0000256" key="12">
    <source>
        <dbReference type="ARBA" id="ARBA00048271"/>
    </source>
</evidence>
<reference evidence="16 17" key="1">
    <citation type="submission" date="2018-07" db="EMBL/GenBank/DDBJ databases">
        <title>Genome sequencing of oomycete isolates from Chile give support for New Zealand origin for Phytophthora kernoviae and make available the first Nothophytophthora sp. genome.</title>
        <authorList>
            <person name="Studholme D.J."/>
            <person name="Sanfuentes E."/>
            <person name="Panda P."/>
            <person name="Hill R."/>
            <person name="Sambles C."/>
            <person name="Grant M."/>
            <person name="Williams N.M."/>
            <person name="Mcdougal R.L."/>
        </authorList>
    </citation>
    <scope>NUCLEOTIDE SEQUENCE [LARGE SCALE GENOMIC DNA]</scope>
    <source>
        <strain evidence="15">Chile6</strain>
        <strain evidence="14">Chile7</strain>
    </source>
</reference>
<evidence type="ECO:0000256" key="9">
    <source>
        <dbReference type="ARBA" id="ARBA00023002"/>
    </source>
</evidence>
<dbReference type="SUPFAM" id="SSF55729">
    <property type="entry name" value="Acyl-CoA N-acyltransferases (Nat)"/>
    <property type="match status" value="1"/>
</dbReference>
<evidence type="ECO:0000256" key="8">
    <source>
        <dbReference type="ARBA" id="ARBA00022723"/>
    </source>
</evidence>
<evidence type="ECO:0000313" key="14">
    <source>
        <dbReference type="EMBL" id="RLN50026.1"/>
    </source>
</evidence>
<dbReference type="PANTHER" id="PTHR12588">
    <property type="entry name" value="MYOINOSITOL OXYGENASE"/>
    <property type="match status" value="1"/>
</dbReference>
<accession>A0A3F2RTX2</accession>
<evidence type="ECO:0000256" key="4">
    <source>
        <dbReference type="ARBA" id="ARBA00005286"/>
    </source>
</evidence>
<dbReference type="Gene3D" id="2.80.10.50">
    <property type="match status" value="1"/>
</dbReference>
<evidence type="ECO:0000256" key="2">
    <source>
        <dbReference type="ARBA" id="ARBA00004496"/>
    </source>
</evidence>
<keyword evidence="10" id="KW-0408">Iron</keyword>
<dbReference type="SUPFAM" id="SSF50405">
    <property type="entry name" value="Actin-crosslinking proteins"/>
    <property type="match status" value="1"/>
</dbReference>
<dbReference type="OrthoDB" id="5151075at2759"/>
<dbReference type="InterPro" id="IPR007828">
    <property type="entry name" value="Inositol_oxygenase"/>
</dbReference>
<proteinExistence type="inferred from homology"/>